<feature type="region of interest" description="Disordered" evidence="8">
    <location>
        <begin position="1"/>
        <end position="22"/>
    </location>
</feature>
<feature type="transmembrane region" description="Helical" evidence="9">
    <location>
        <begin position="268"/>
        <end position="286"/>
    </location>
</feature>
<feature type="transmembrane region" description="Helical" evidence="9">
    <location>
        <begin position="150"/>
        <end position="173"/>
    </location>
</feature>
<dbReference type="InterPro" id="IPR001851">
    <property type="entry name" value="ABC_transp_permease"/>
</dbReference>
<feature type="transmembrane region" description="Helical" evidence="9">
    <location>
        <begin position="30"/>
        <end position="54"/>
    </location>
</feature>
<evidence type="ECO:0000256" key="6">
    <source>
        <dbReference type="ARBA" id="ARBA00022989"/>
    </source>
</evidence>
<comment type="subcellular location">
    <subcellularLocation>
        <location evidence="1">Cell membrane</location>
        <topology evidence="1">Multi-pass membrane protein</topology>
    </subcellularLocation>
</comment>
<keyword evidence="6 9" id="KW-1133">Transmembrane helix</keyword>
<dbReference type="PANTHER" id="PTHR32196:SF21">
    <property type="entry name" value="ABC TRANSPORTER PERMEASE PROTEIN YPHD-RELATED"/>
    <property type="match status" value="1"/>
</dbReference>
<evidence type="ECO:0000256" key="9">
    <source>
        <dbReference type="SAM" id="Phobius"/>
    </source>
</evidence>
<keyword evidence="3" id="KW-1003">Cell membrane</keyword>
<gene>
    <name evidence="10" type="ORF">GCM10009788_32800</name>
</gene>
<organism evidence="10 11">
    <name type="scientific">Nocardioides humi</name>
    <dbReference type="NCBI Taxonomy" id="449461"/>
    <lineage>
        <taxon>Bacteria</taxon>
        <taxon>Bacillati</taxon>
        <taxon>Actinomycetota</taxon>
        <taxon>Actinomycetes</taxon>
        <taxon>Propionibacteriales</taxon>
        <taxon>Nocardioidaceae</taxon>
        <taxon>Nocardioides</taxon>
    </lineage>
</organism>
<feature type="transmembrane region" description="Helical" evidence="9">
    <location>
        <begin position="93"/>
        <end position="113"/>
    </location>
</feature>
<dbReference type="CDD" id="cd06579">
    <property type="entry name" value="TM_PBP1_transp_AraH_like"/>
    <property type="match status" value="1"/>
</dbReference>
<sequence length="341" mass="34970">MSETAQLLEPHASSTPPPPVARRAKSRDRWALVAQNYGTPAALVVLVIFFALASDNFADPANLKNILIQISPLLIVAVGITVPMAAGDYDLSVGANAGLVGLLCTGMLAHGSITSVPLAFLIGVLVGAAIGLVNGFLISWIGFPSLIATLAMMSVLQGLNTAYSGGLSIFNGIPVQFTDIAAGGIAYVPTLIVIAALASAVIYLLMHRRPTGRHLYALGSSFGVARLVGIRIAPTRTLAMVISGIAAAVAGMLLASRLGAGVPSAGDGFLLSSLTVVFLGMTMYRIGRANVPGTIVGALFYGVLQNGLNIMGVDSAGQSLATGLVLMAAVAFAVFRNRNND</sequence>
<evidence type="ECO:0000256" key="5">
    <source>
        <dbReference type="ARBA" id="ARBA00022692"/>
    </source>
</evidence>
<evidence type="ECO:0000256" key="7">
    <source>
        <dbReference type="ARBA" id="ARBA00023136"/>
    </source>
</evidence>
<feature type="transmembrane region" description="Helical" evidence="9">
    <location>
        <begin position="66"/>
        <end position="86"/>
    </location>
</feature>
<accession>A0ABN2ATD8</accession>
<dbReference type="PANTHER" id="PTHR32196">
    <property type="entry name" value="ABC TRANSPORTER PERMEASE PROTEIN YPHD-RELATED-RELATED"/>
    <property type="match status" value="1"/>
</dbReference>
<evidence type="ECO:0000256" key="3">
    <source>
        <dbReference type="ARBA" id="ARBA00022475"/>
    </source>
</evidence>
<evidence type="ECO:0000256" key="8">
    <source>
        <dbReference type="SAM" id="MobiDB-lite"/>
    </source>
</evidence>
<evidence type="ECO:0000313" key="10">
    <source>
        <dbReference type="EMBL" id="GAA1526705.1"/>
    </source>
</evidence>
<feature type="transmembrane region" description="Helical" evidence="9">
    <location>
        <begin position="185"/>
        <end position="206"/>
    </location>
</feature>
<evidence type="ECO:0000256" key="4">
    <source>
        <dbReference type="ARBA" id="ARBA00022519"/>
    </source>
</evidence>
<evidence type="ECO:0000313" key="11">
    <source>
        <dbReference type="Proteomes" id="UP001500842"/>
    </source>
</evidence>
<keyword evidence="5 9" id="KW-0812">Transmembrane</keyword>
<evidence type="ECO:0000256" key="1">
    <source>
        <dbReference type="ARBA" id="ARBA00004651"/>
    </source>
</evidence>
<dbReference type="EMBL" id="BAAAOR010000024">
    <property type="protein sequence ID" value="GAA1526705.1"/>
    <property type="molecule type" value="Genomic_DNA"/>
</dbReference>
<feature type="transmembrane region" description="Helical" evidence="9">
    <location>
        <begin position="316"/>
        <end position="335"/>
    </location>
</feature>
<dbReference type="Proteomes" id="UP001500842">
    <property type="component" value="Unassembled WGS sequence"/>
</dbReference>
<feature type="transmembrane region" description="Helical" evidence="9">
    <location>
        <begin position="119"/>
        <end position="143"/>
    </location>
</feature>
<dbReference type="Pfam" id="PF02653">
    <property type="entry name" value="BPD_transp_2"/>
    <property type="match status" value="1"/>
</dbReference>
<feature type="transmembrane region" description="Helical" evidence="9">
    <location>
        <begin position="238"/>
        <end position="256"/>
    </location>
</feature>
<keyword evidence="4" id="KW-0997">Cell inner membrane</keyword>
<dbReference type="RefSeq" id="WP_141003210.1">
    <property type="nucleotide sequence ID" value="NZ_BAAAOR010000024.1"/>
</dbReference>
<keyword evidence="11" id="KW-1185">Reference proteome</keyword>
<name>A0ABN2ATD8_9ACTN</name>
<protein>
    <submittedName>
        <fullName evidence="10">Ribose ABC transporter permease</fullName>
    </submittedName>
</protein>
<proteinExistence type="predicted"/>
<reference evidence="10 11" key="1">
    <citation type="journal article" date="2019" name="Int. J. Syst. Evol. Microbiol.">
        <title>The Global Catalogue of Microorganisms (GCM) 10K type strain sequencing project: providing services to taxonomists for standard genome sequencing and annotation.</title>
        <authorList>
            <consortium name="The Broad Institute Genomics Platform"/>
            <consortium name="The Broad Institute Genome Sequencing Center for Infectious Disease"/>
            <person name="Wu L."/>
            <person name="Ma J."/>
        </authorList>
    </citation>
    <scope>NUCLEOTIDE SEQUENCE [LARGE SCALE GENOMIC DNA]</scope>
    <source>
        <strain evidence="10 11">JCM 14942</strain>
    </source>
</reference>
<comment type="caution">
    <text evidence="10">The sequence shown here is derived from an EMBL/GenBank/DDBJ whole genome shotgun (WGS) entry which is preliminary data.</text>
</comment>
<keyword evidence="7 9" id="KW-0472">Membrane</keyword>
<evidence type="ECO:0000256" key="2">
    <source>
        <dbReference type="ARBA" id="ARBA00022448"/>
    </source>
</evidence>
<keyword evidence="2" id="KW-0813">Transport</keyword>